<comment type="similarity">
    <text evidence="2">Belongs to the LptD family.</text>
</comment>
<dbReference type="PANTHER" id="PTHR30189">
    <property type="entry name" value="LPS-ASSEMBLY PROTEIN"/>
    <property type="match status" value="1"/>
</dbReference>
<dbReference type="Pfam" id="PF19838">
    <property type="entry name" value="LptD_2"/>
    <property type="match status" value="1"/>
</dbReference>
<dbReference type="GO" id="GO:0015920">
    <property type="term" value="P:lipopolysaccharide transport"/>
    <property type="evidence" value="ECO:0007669"/>
    <property type="project" value="InterPro"/>
</dbReference>
<dbReference type="AlphaFoldDB" id="A0A318EHE2"/>
<protein>
    <recommendedName>
        <fullName evidence="2">LPS-assembly protein LptD</fullName>
    </recommendedName>
</protein>
<comment type="caution">
    <text evidence="5">The sequence shown here is derived from an EMBL/GenBank/DDBJ whole genome shotgun (WGS) entry which is preliminary data.</text>
</comment>
<evidence type="ECO:0000259" key="3">
    <source>
        <dbReference type="Pfam" id="PF04453"/>
    </source>
</evidence>
<dbReference type="Proteomes" id="UP000248330">
    <property type="component" value="Unassembled WGS sequence"/>
</dbReference>
<keyword evidence="2" id="KW-0732">Signal</keyword>
<comment type="function">
    <text evidence="2">Together with LptE, is involved in the assembly of lipopolysaccharide (LPS) at the surface of the outer membrane.</text>
</comment>
<sequence length="719" mass="81553" precursor="true">MSVRTALPLLATSLLACPGAYAVEAACVQLDETIPQIEPSDDPRLLLDADRVDLDVDGRSELEGSVRLRFGDREFTTEKLSYDERERRVEVGAPSVFRNGDLTIRSQSADFDLDAETGRFDGASFVLPERAARGESGRIELDAEGTARLDAARYTTCAPQSDAWYLEAGSIRLDHDEGLGTARNARLRFFGVPILYAPWFQFPIDDRRRTGLLFPTFGESSKTGFDVRQPVYFNLAPNYDATLTPRYMSERGLQLDADGRYLLRRSEGRVGYEVLEDRELDDETRAYTELEHRGLLTRQLGVDIRYADVSDPAYFEDLGGSIDLSSITHLERSARFTYNAPASYTVQALFQDYQTIASNLEPVDDPYRRLPQLRIDAITRNAILDTRLGGSAEYVNFVRSDSIEGQRFDLHPYLRMEKDRVAWFVKSQLDFRYTTYELTGTEPGRNQQVDRALPQFSAEYGLRFERVTRSGALQTLEPRLFYLYIPYENQDDVPVFDSGEPDFDLTQLFARNRFSGEDRISDANQFAGAVTVRQLDPDSGVVRASASFGQLFRFQTPRVRLPDEPAPDRGATDFIGIVDYRLLDNWTLRLDTQWSPESADFTRTSAAVRFRTERRYLEVAYRFREDLLEQTDLLLSTPLAAGFSLLGRWRYSVRDDNSLDALAGVRYETCCWAVATSYRRYVADTQGRFNTGVYLQLELKGLARLGSGVSNLFPAGVVE</sequence>
<dbReference type="GO" id="GO:0009279">
    <property type="term" value="C:cell outer membrane"/>
    <property type="evidence" value="ECO:0007669"/>
    <property type="project" value="UniProtKB-SubCell"/>
</dbReference>
<evidence type="ECO:0000259" key="4">
    <source>
        <dbReference type="Pfam" id="PF19838"/>
    </source>
</evidence>
<dbReference type="InterPro" id="IPR020889">
    <property type="entry name" value="LipoPS_assembly_LptD"/>
</dbReference>
<dbReference type="GO" id="GO:1990351">
    <property type="term" value="C:transporter complex"/>
    <property type="evidence" value="ECO:0007669"/>
    <property type="project" value="TreeGrafter"/>
</dbReference>
<organism evidence="5 6">
    <name type="scientific">Sinimarinibacterium flocculans</name>
    <dbReference type="NCBI Taxonomy" id="985250"/>
    <lineage>
        <taxon>Bacteria</taxon>
        <taxon>Pseudomonadati</taxon>
        <taxon>Pseudomonadota</taxon>
        <taxon>Gammaproteobacteria</taxon>
        <taxon>Nevskiales</taxon>
        <taxon>Nevskiaceae</taxon>
        <taxon>Sinimarinibacterium</taxon>
    </lineage>
</organism>
<evidence type="ECO:0000313" key="6">
    <source>
        <dbReference type="Proteomes" id="UP000248330"/>
    </source>
</evidence>
<keyword evidence="1 2" id="KW-0998">Cell outer membrane</keyword>
<dbReference type="InterPro" id="IPR045659">
    <property type="entry name" value="LptD_2"/>
</dbReference>
<dbReference type="HAMAP" id="MF_01411">
    <property type="entry name" value="LPS_assembly_LptD"/>
    <property type="match status" value="1"/>
</dbReference>
<dbReference type="InterPro" id="IPR007543">
    <property type="entry name" value="LptD_C"/>
</dbReference>
<keyword evidence="6" id="KW-1185">Reference proteome</keyword>
<feature type="domain" description="LptD C-terminal" evidence="3">
    <location>
        <begin position="284"/>
        <end position="649"/>
    </location>
</feature>
<dbReference type="PROSITE" id="PS51257">
    <property type="entry name" value="PROKAR_LIPOPROTEIN"/>
    <property type="match status" value="1"/>
</dbReference>
<reference evidence="5 6" key="1">
    <citation type="submission" date="2018-04" db="EMBL/GenBank/DDBJ databases">
        <title>Genomic Encyclopedia of Type Strains, Phase IV (KMG-IV): sequencing the most valuable type-strain genomes for metagenomic binning, comparative biology and taxonomic classification.</title>
        <authorList>
            <person name="Goeker M."/>
        </authorList>
    </citation>
    <scope>NUCLEOTIDE SEQUENCE [LARGE SCALE GENOMIC DNA]</scope>
    <source>
        <strain evidence="5 6">DSM 104150</strain>
    </source>
</reference>
<accession>A0A318EHE2</accession>
<evidence type="ECO:0000256" key="2">
    <source>
        <dbReference type="HAMAP-Rule" id="MF_01411"/>
    </source>
</evidence>
<dbReference type="Pfam" id="PF04453">
    <property type="entry name" value="LptD"/>
    <property type="match status" value="1"/>
</dbReference>
<dbReference type="RefSeq" id="WP_110263915.1">
    <property type="nucleotide sequence ID" value="NZ_CAWNXA010000002.1"/>
</dbReference>
<evidence type="ECO:0000313" key="5">
    <source>
        <dbReference type="EMBL" id="PXV70225.1"/>
    </source>
</evidence>
<feature type="domain" description="LPS-assembly protein LptD central" evidence="4">
    <location>
        <begin position="183"/>
        <end position="264"/>
    </location>
</feature>
<gene>
    <name evidence="2" type="primary">lptD</name>
    <name evidence="5" type="ORF">C8D93_10277</name>
</gene>
<dbReference type="PANTHER" id="PTHR30189:SF1">
    <property type="entry name" value="LPS-ASSEMBLY PROTEIN LPTD"/>
    <property type="match status" value="1"/>
</dbReference>
<dbReference type="OrthoDB" id="9760225at2"/>
<dbReference type="InterPro" id="IPR050218">
    <property type="entry name" value="LptD"/>
</dbReference>
<dbReference type="GO" id="GO:0043165">
    <property type="term" value="P:Gram-negative-bacterium-type cell outer membrane assembly"/>
    <property type="evidence" value="ECO:0007669"/>
    <property type="project" value="UniProtKB-UniRule"/>
</dbReference>
<feature type="chain" id="PRO_5016473066" description="LPS-assembly protein LptD" evidence="2">
    <location>
        <begin position="23"/>
        <end position="719"/>
    </location>
</feature>
<comment type="caution">
    <text evidence="2">Lacks conserved residue(s) required for the propagation of feature annotation.</text>
</comment>
<name>A0A318EHE2_9GAMM</name>
<proteinExistence type="inferred from homology"/>
<dbReference type="EMBL" id="QICN01000002">
    <property type="protein sequence ID" value="PXV70225.1"/>
    <property type="molecule type" value="Genomic_DNA"/>
</dbReference>
<comment type="subcellular location">
    <subcellularLocation>
        <location evidence="2">Cell outer membrane</location>
    </subcellularLocation>
</comment>
<evidence type="ECO:0000256" key="1">
    <source>
        <dbReference type="ARBA" id="ARBA00023237"/>
    </source>
</evidence>
<feature type="signal peptide" evidence="2">
    <location>
        <begin position="1"/>
        <end position="22"/>
    </location>
</feature>
<comment type="subunit">
    <text evidence="2">Component of the lipopolysaccharide transport and assembly complex. Interacts with LptE and LptA.</text>
</comment>
<keyword evidence="2" id="KW-0472">Membrane</keyword>